<dbReference type="EMBL" id="JBHSIT010000009">
    <property type="protein sequence ID" value="MFC4911432.1"/>
    <property type="molecule type" value="Genomic_DNA"/>
</dbReference>
<dbReference type="RefSeq" id="WP_378260334.1">
    <property type="nucleotide sequence ID" value="NZ_JBHSIT010000009.1"/>
</dbReference>
<keyword evidence="3 7" id="KW-0812">Transmembrane</keyword>
<dbReference type="SUPFAM" id="SSF103473">
    <property type="entry name" value="MFS general substrate transporter"/>
    <property type="match status" value="1"/>
</dbReference>
<keyword evidence="5 7" id="KW-0472">Membrane</keyword>
<dbReference type="InterPro" id="IPR050189">
    <property type="entry name" value="MFS_Efflux_Transporters"/>
</dbReference>
<name>A0ABV9U4L9_9ACTN</name>
<feature type="transmembrane region" description="Helical" evidence="7">
    <location>
        <begin position="200"/>
        <end position="221"/>
    </location>
</feature>
<gene>
    <name evidence="9" type="ORF">ACFPCY_29280</name>
</gene>
<feature type="domain" description="Major facilitator superfamily (MFS) profile" evidence="8">
    <location>
        <begin position="1"/>
        <end position="381"/>
    </location>
</feature>
<feature type="compositionally biased region" description="Low complexity" evidence="6">
    <location>
        <begin position="383"/>
        <end position="393"/>
    </location>
</feature>
<feature type="region of interest" description="Disordered" evidence="6">
    <location>
        <begin position="381"/>
        <end position="408"/>
    </location>
</feature>
<proteinExistence type="predicted"/>
<dbReference type="Gene3D" id="1.20.1250.20">
    <property type="entry name" value="MFS general substrate transporter like domains"/>
    <property type="match status" value="2"/>
</dbReference>
<evidence type="ECO:0000256" key="3">
    <source>
        <dbReference type="ARBA" id="ARBA00022692"/>
    </source>
</evidence>
<evidence type="ECO:0000256" key="4">
    <source>
        <dbReference type="ARBA" id="ARBA00022989"/>
    </source>
</evidence>
<evidence type="ECO:0000313" key="9">
    <source>
        <dbReference type="EMBL" id="MFC4911432.1"/>
    </source>
</evidence>
<dbReference type="InterPro" id="IPR036259">
    <property type="entry name" value="MFS_trans_sf"/>
</dbReference>
<keyword evidence="10" id="KW-1185">Reference proteome</keyword>
<dbReference type="PROSITE" id="PS50850">
    <property type="entry name" value="MFS"/>
    <property type="match status" value="1"/>
</dbReference>
<feature type="transmembrane region" description="Helical" evidence="7">
    <location>
        <begin position="36"/>
        <end position="58"/>
    </location>
</feature>
<dbReference type="InterPro" id="IPR020846">
    <property type="entry name" value="MFS_dom"/>
</dbReference>
<dbReference type="PANTHER" id="PTHR43124">
    <property type="entry name" value="PURINE EFFLUX PUMP PBUE"/>
    <property type="match status" value="1"/>
</dbReference>
<comment type="subcellular location">
    <subcellularLocation>
        <location evidence="1">Cell membrane</location>
        <topology evidence="1">Multi-pass membrane protein</topology>
    </subcellularLocation>
</comment>
<reference evidence="10" key="1">
    <citation type="journal article" date="2019" name="Int. J. Syst. Evol. Microbiol.">
        <title>The Global Catalogue of Microorganisms (GCM) 10K type strain sequencing project: providing services to taxonomists for standard genome sequencing and annotation.</title>
        <authorList>
            <consortium name="The Broad Institute Genomics Platform"/>
            <consortium name="The Broad Institute Genome Sequencing Center for Infectious Disease"/>
            <person name="Wu L."/>
            <person name="Ma J."/>
        </authorList>
    </citation>
    <scope>NUCLEOTIDE SEQUENCE [LARGE SCALE GENOMIC DNA]</scope>
    <source>
        <strain evidence="10">KLKA75</strain>
    </source>
</reference>
<feature type="transmembrane region" description="Helical" evidence="7">
    <location>
        <begin position="233"/>
        <end position="253"/>
    </location>
</feature>
<evidence type="ECO:0000256" key="6">
    <source>
        <dbReference type="SAM" id="MobiDB-lite"/>
    </source>
</evidence>
<dbReference type="CDD" id="cd17324">
    <property type="entry name" value="MFS_NepI_like"/>
    <property type="match status" value="1"/>
</dbReference>
<dbReference type="Proteomes" id="UP001595872">
    <property type="component" value="Unassembled WGS sequence"/>
</dbReference>
<feature type="transmembrane region" description="Helical" evidence="7">
    <location>
        <begin position="158"/>
        <end position="179"/>
    </location>
</feature>
<keyword evidence="4 7" id="KW-1133">Transmembrane helix</keyword>
<dbReference type="PANTHER" id="PTHR43124:SF3">
    <property type="entry name" value="CHLORAMPHENICOL EFFLUX PUMP RV0191"/>
    <property type="match status" value="1"/>
</dbReference>
<evidence type="ECO:0000313" key="10">
    <source>
        <dbReference type="Proteomes" id="UP001595872"/>
    </source>
</evidence>
<organism evidence="9 10">
    <name type="scientific">Actinomadura gamaensis</name>
    <dbReference type="NCBI Taxonomy" id="1763541"/>
    <lineage>
        <taxon>Bacteria</taxon>
        <taxon>Bacillati</taxon>
        <taxon>Actinomycetota</taxon>
        <taxon>Actinomycetes</taxon>
        <taxon>Streptosporangiales</taxon>
        <taxon>Thermomonosporaceae</taxon>
        <taxon>Actinomadura</taxon>
    </lineage>
</organism>
<accession>A0ABV9U4L9</accession>
<protein>
    <submittedName>
        <fullName evidence="9">MFS transporter</fullName>
    </submittedName>
</protein>
<dbReference type="Pfam" id="PF07690">
    <property type="entry name" value="MFS_1"/>
    <property type="match status" value="1"/>
</dbReference>
<feature type="transmembrane region" description="Helical" evidence="7">
    <location>
        <begin position="265"/>
        <end position="284"/>
    </location>
</feature>
<feature type="transmembrane region" description="Helical" evidence="7">
    <location>
        <begin position="70"/>
        <end position="89"/>
    </location>
</feature>
<sequence>MPLALLALAISAFGIGTTEFAPNGLLPDLARDFHTSIPTAALLVSGYAFGVVVGAPLLTALGARLPRKGMLLVLMGLFIAGNLLSALAPSYGVLMVGRILAAFSHGAYFGVGAVVAADLVKPEKRAGAIALMFSGLTIANVLGVPAGAWLGQQFGWRVTFWAIAAIGVVGLAGVAALVPRTPRPEAGLRRELAAFRNPQVWLALGMAVLGWAPVFTVYTYISSTMTDVAGFGAGAVPIVMILFGVGVFAGNLVGGRLADRALVPALYATIGATAALTFLFVPAAHTKATLIIGITVLGAAGFSTVAPLQLRVLDVAKDAPTLASAANIAAFNLGNTIGPFLAGLTIDAGFGYTSASWVGGLLGVGGFGFVVASGLLERRTRTRAGTRTPAPDTVSEPVPAEAPRHQPA</sequence>
<evidence type="ECO:0000256" key="5">
    <source>
        <dbReference type="ARBA" id="ARBA00023136"/>
    </source>
</evidence>
<feature type="transmembrane region" description="Helical" evidence="7">
    <location>
        <begin position="354"/>
        <end position="376"/>
    </location>
</feature>
<comment type="caution">
    <text evidence="9">The sequence shown here is derived from an EMBL/GenBank/DDBJ whole genome shotgun (WGS) entry which is preliminary data.</text>
</comment>
<dbReference type="InterPro" id="IPR011701">
    <property type="entry name" value="MFS"/>
</dbReference>
<feature type="transmembrane region" description="Helical" evidence="7">
    <location>
        <begin position="129"/>
        <end position="152"/>
    </location>
</feature>
<evidence type="ECO:0000256" key="7">
    <source>
        <dbReference type="SAM" id="Phobius"/>
    </source>
</evidence>
<feature type="transmembrane region" description="Helical" evidence="7">
    <location>
        <begin position="290"/>
        <end position="310"/>
    </location>
</feature>
<evidence type="ECO:0000259" key="8">
    <source>
        <dbReference type="PROSITE" id="PS50850"/>
    </source>
</evidence>
<evidence type="ECO:0000256" key="2">
    <source>
        <dbReference type="ARBA" id="ARBA00022475"/>
    </source>
</evidence>
<feature type="transmembrane region" description="Helical" evidence="7">
    <location>
        <begin position="95"/>
        <end position="117"/>
    </location>
</feature>
<evidence type="ECO:0000256" key="1">
    <source>
        <dbReference type="ARBA" id="ARBA00004651"/>
    </source>
</evidence>
<feature type="transmembrane region" description="Helical" evidence="7">
    <location>
        <begin position="322"/>
        <end position="342"/>
    </location>
</feature>
<keyword evidence="2" id="KW-1003">Cell membrane</keyword>